<evidence type="ECO:0000313" key="1">
    <source>
        <dbReference type="EMBL" id="QJI02971.1"/>
    </source>
</evidence>
<dbReference type="AlphaFoldDB" id="A0A6M3XYC4"/>
<protein>
    <submittedName>
        <fullName evidence="1">Uncharacterized protein</fullName>
    </submittedName>
</protein>
<organism evidence="1">
    <name type="scientific">viral metagenome</name>
    <dbReference type="NCBI Taxonomy" id="1070528"/>
    <lineage>
        <taxon>unclassified sequences</taxon>
        <taxon>metagenomes</taxon>
        <taxon>organismal metagenomes</taxon>
    </lineage>
</organism>
<dbReference type="EMBL" id="MT145047">
    <property type="protein sequence ID" value="QJI02971.1"/>
    <property type="molecule type" value="Genomic_DNA"/>
</dbReference>
<name>A0A6M3XYC4_9ZZZZ</name>
<proteinExistence type="predicted"/>
<reference evidence="1" key="1">
    <citation type="submission" date="2020-03" db="EMBL/GenBank/DDBJ databases">
        <title>The deep terrestrial virosphere.</title>
        <authorList>
            <person name="Holmfeldt K."/>
            <person name="Nilsson E."/>
            <person name="Simone D."/>
            <person name="Lopez-Fernandez M."/>
            <person name="Wu X."/>
            <person name="de Brujin I."/>
            <person name="Lundin D."/>
            <person name="Andersson A."/>
            <person name="Bertilsson S."/>
            <person name="Dopson M."/>
        </authorList>
    </citation>
    <scope>NUCLEOTIDE SEQUENCE</scope>
    <source>
        <strain evidence="1">TM448B03904</strain>
    </source>
</reference>
<gene>
    <name evidence="1" type="ORF">TM448B03904_0003</name>
</gene>
<sequence>MPGRSNMKIHVCREIDKDKFHGFDPDRKNHYNLELVETINRKPFHKGFVGNFVPHYCRYKNKEYYVFGGIDYAYMHDIDRNGLYIIEGR</sequence>
<accession>A0A6M3XYC4</accession>